<organism evidence="1 2">
    <name type="scientific">Hungatella hathewayi</name>
    <dbReference type="NCBI Taxonomy" id="154046"/>
    <lineage>
        <taxon>Bacteria</taxon>
        <taxon>Bacillati</taxon>
        <taxon>Bacillota</taxon>
        <taxon>Clostridia</taxon>
        <taxon>Lachnospirales</taxon>
        <taxon>Lachnospiraceae</taxon>
        <taxon>Hungatella</taxon>
    </lineage>
</organism>
<protein>
    <submittedName>
        <fullName evidence="1">Uncharacterized protein</fullName>
    </submittedName>
</protein>
<proteinExistence type="predicted"/>
<evidence type="ECO:0000313" key="2">
    <source>
        <dbReference type="Proteomes" id="UP000263014"/>
    </source>
</evidence>
<name>A0A374NXQ6_9FIRM</name>
<dbReference type="RefSeq" id="WP_117633498.1">
    <property type="nucleotide sequence ID" value="NZ_QSON01000029.1"/>
</dbReference>
<gene>
    <name evidence="1" type="ORF">DXD79_31495</name>
</gene>
<sequence length="216" mass="24950">MPAYFSVVFQFRRKELYPGFVSDFYRDLGQAGFVFQSGCYEAENMSFEELVRYNQARLDDNFELGYEEDGRNDYKQVYFSHSEYEEVRGFWMNFRGIQEIRFCLLIPEWEMMECETMECETLWYFKMKKLAPVQRMAVSMWSRGSAAAIQTELELDDGAVRMSALQGGAEPSVRPFAVIPAACGGHAYVNQYTVRNLEANGLLLTDEMMTEGNGSL</sequence>
<dbReference type="EMBL" id="QSON01000029">
    <property type="protein sequence ID" value="RGI95639.1"/>
    <property type="molecule type" value="Genomic_DNA"/>
</dbReference>
<accession>A0A374NXQ6</accession>
<dbReference type="AlphaFoldDB" id="A0A374NXQ6"/>
<reference evidence="1 2" key="1">
    <citation type="submission" date="2018-08" db="EMBL/GenBank/DDBJ databases">
        <title>A genome reference for cultivated species of the human gut microbiota.</title>
        <authorList>
            <person name="Zou Y."/>
            <person name="Xue W."/>
            <person name="Luo G."/>
        </authorList>
    </citation>
    <scope>NUCLEOTIDE SEQUENCE [LARGE SCALE GENOMIC DNA]</scope>
    <source>
        <strain evidence="1 2">TM09-12</strain>
    </source>
</reference>
<comment type="caution">
    <text evidence="1">The sequence shown here is derived from an EMBL/GenBank/DDBJ whole genome shotgun (WGS) entry which is preliminary data.</text>
</comment>
<dbReference type="Proteomes" id="UP000263014">
    <property type="component" value="Unassembled WGS sequence"/>
</dbReference>
<evidence type="ECO:0000313" key="1">
    <source>
        <dbReference type="EMBL" id="RGI95639.1"/>
    </source>
</evidence>